<dbReference type="GeneID" id="69539210"/>
<accession>A0ABY8GG47</accession>
<organism evidence="1 2">
    <name type="scientific">Edwardsiella ictaluri</name>
    <dbReference type="NCBI Taxonomy" id="67780"/>
    <lineage>
        <taxon>Bacteria</taxon>
        <taxon>Pseudomonadati</taxon>
        <taxon>Pseudomonadota</taxon>
        <taxon>Gammaproteobacteria</taxon>
        <taxon>Enterobacterales</taxon>
        <taxon>Hafniaceae</taxon>
        <taxon>Edwardsiella</taxon>
    </lineage>
</organism>
<reference evidence="1 2" key="1">
    <citation type="submission" date="2022-02" db="EMBL/GenBank/DDBJ databases">
        <title>Phenotypic, genotypic and serological characterization of Edwardsiella ictaluri from catfish and ornamental fish species.</title>
        <authorList>
            <person name="Rose D."/>
            <person name="Tekedar H.C."/>
            <person name="Waldbieser G.C."/>
            <person name="Aarattuthodi S."/>
            <person name="Griffin M.J."/>
        </authorList>
    </citation>
    <scope>NUCLEOTIDE SEQUENCE [LARGE SCALE GENOMIC DNA]</scope>
    <source>
        <strain evidence="1 2">13 TAL-140 K3</strain>
    </source>
</reference>
<keyword evidence="2" id="KW-1185">Reference proteome</keyword>
<evidence type="ECO:0000313" key="2">
    <source>
        <dbReference type="Proteomes" id="UP001222680"/>
    </source>
</evidence>
<evidence type="ECO:0000313" key="1">
    <source>
        <dbReference type="EMBL" id="WFN96451.1"/>
    </source>
</evidence>
<gene>
    <name evidence="1" type="ORF">MAY91_17355</name>
</gene>
<proteinExistence type="predicted"/>
<name>A0ABY8GG47_EDWIC</name>
<protein>
    <submittedName>
        <fullName evidence="1">Tail protein X</fullName>
    </submittedName>
</protein>
<dbReference type="Pfam" id="PF05489">
    <property type="entry name" value="Phage_tail_X"/>
    <property type="match status" value="1"/>
</dbReference>
<dbReference type="Proteomes" id="UP001222680">
    <property type="component" value="Chromosome"/>
</dbReference>
<dbReference type="EMBL" id="CP092014">
    <property type="protein sequence ID" value="WFN96451.1"/>
    <property type="molecule type" value="Genomic_DNA"/>
</dbReference>
<dbReference type="InterPro" id="IPR008861">
    <property type="entry name" value="GpX-like"/>
</dbReference>
<sequence length="68" mass="7624">MRVRTADGDTVGLLTWRLLGRDDDAIEERVYRLNPHLHDYGLILPAGVVITMPEAPPSAPKEREGVWS</sequence>
<dbReference type="RefSeq" id="WP_035609947.1">
    <property type="nucleotide sequence ID" value="NZ_CM125427.1"/>
</dbReference>